<dbReference type="InterPro" id="IPR000315">
    <property type="entry name" value="Znf_B-box"/>
</dbReference>
<feature type="non-terminal residue" evidence="11">
    <location>
        <position position="641"/>
    </location>
</feature>
<keyword evidence="12" id="KW-1185">Reference proteome</keyword>
<evidence type="ECO:0000256" key="5">
    <source>
        <dbReference type="ARBA" id="ARBA00022833"/>
    </source>
</evidence>
<evidence type="ECO:0000256" key="1">
    <source>
        <dbReference type="ARBA" id="ARBA00004123"/>
    </source>
</evidence>
<feature type="domain" description="B box-type" evidence="10">
    <location>
        <begin position="34"/>
        <end position="81"/>
    </location>
</feature>
<dbReference type="InterPro" id="IPR040958">
    <property type="entry name" value="SNAD1"/>
</dbReference>
<dbReference type="PROSITE" id="PS50119">
    <property type="entry name" value="ZF_BBOX"/>
    <property type="match status" value="2"/>
</dbReference>
<dbReference type="GO" id="GO:0008270">
    <property type="term" value="F:zinc ion binding"/>
    <property type="evidence" value="ECO:0007669"/>
    <property type="project" value="UniProtKB-KW"/>
</dbReference>
<dbReference type="SUPFAM" id="SSF57845">
    <property type="entry name" value="B-box zinc-binding domain"/>
    <property type="match status" value="1"/>
</dbReference>
<dbReference type="SMART" id="SM00336">
    <property type="entry name" value="BBOX"/>
    <property type="match status" value="2"/>
</dbReference>
<protein>
    <recommendedName>
        <fullName evidence="10">B box-type domain-containing protein</fullName>
    </recommendedName>
</protein>
<dbReference type="Pfam" id="PF00643">
    <property type="entry name" value="zf-B_box"/>
    <property type="match status" value="2"/>
</dbReference>
<comment type="subcellular location">
    <subcellularLocation>
        <location evidence="1">Nucleus</location>
    </subcellularLocation>
</comment>
<dbReference type="CDD" id="cd19846">
    <property type="entry name" value="Bbox1_TIF1b_C-VI"/>
    <property type="match status" value="1"/>
</dbReference>
<dbReference type="PANTHER" id="PTHR45915">
    <property type="entry name" value="TRANSCRIPTION INTERMEDIARY FACTOR"/>
    <property type="match status" value="1"/>
</dbReference>
<evidence type="ECO:0000256" key="3">
    <source>
        <dbReference type="ARBA" id="ARBA00022737"/>
    </source>
</evidence>
<dbReference type="SMART" id="SM00502">
    <property type="entry name" value="BBC"/>
    <property type="match status" value="1"/>
</dbReference>
<evidence type="ECO:0000313" key="11">
    <source>
        <dbReference type="EMBL" id="KAH1181225.1"/>
    </source>
</evidence>
<dbReference type="Gene3D" id="3.30.160.60">
    <property type="entry name" value="Classic Zinc Finger"/>
    <property type="match status" value="1"/>
</dbReference>
<evidence type="ECO:0000256" key="6">
    <source>
        <dbReference type="ARBA" id="ARBA00023054"/>
    </source>
</evidence>
<keyword evidence="8" id="KW-0539">Nucleus</keyword>
<reference evidence="11" key="1">
    <citation type="submission" date="2021-09" db="EMBL/GenBank/DDBJ databases">
        <title>The genome of Mauremys mutica provides insights into the evolution of semi-aquatic lifestyle.</title>
        <authorList>
            <person name="Gong S."/>
            <person name="Gao Y."/>
        </authorList>
    </citation>
    <scope>NUCLEOTIDE SEQUENCE</scope>
    <source>
        <strain evidence="11">MM-2020</strain>
        <tissue evidence="11">Muscle</tissue>
    </source>
</reference>
<evidence type="ECO:0000313" key="12">
    <source>
        <dbReference type="Proteomes" id="UP000827986"/>
    </source>
</evidence>
<keyword evidence="4 9" id="KW-0863">Zinc-finger</keyword>
<feature type="domain" description="B box-type" evidence="10">
    <location>
        <begin position="90"/>
        <end position="131"/>
    </location>
</feature>
<dbReference type="EMBL" id="JAHDVG010000469">
    <property type="protein sequence ID" value="KAH1181225.1"/>
    <property type="molecule type" value="Genomic_DNA"/>
</dbReference>
<dbReference type="Pfam" id="PF18744">
    <property type="entry name" value="SNAD1"/>
    <property type="match status" value="1"/>
</dbReference>
<evidence type="ECO:0000256" key="8">
    <source>
        <dbReference type="ARBA" id="ARBA00023242"/>
    </source>
</evidence>
<evidence type="ECO:0000259" key="10">
    <source>
        <dbReference type="PROSITE" id="PS50119"/>
    </source>
</evidence>
<evidence type="ECO:0000256" key="2">
    <source>
        <dbReference type="ARBA" id="ARBA00022723"/>
    </source>
</evidence>
<accession>A0A9D3XLA4</accession>
<keyword evidence="6" id="KW-0175">Coiled coil</keyword>
<keyword evidence="2" id="KW-0479">Metal-binding</keyword>
<dbReference type="AlphaFoldDB" id="A0A9D3XLA4"/>
<keyword evidence="3" id="KW-0677">Repeat</keyword>
<evidence type="ECO:0000256" key="7">
    <source>
        <dbReference type="ARBA" id="ARBA00023117"/>
    </source>
</evidence>
<dbReference type="FunFam" id="3.30.160.60:FF:000074">
    <property type="entry name" value="Tripartite motif containing 66"/>
    <property type="match status" value="1"/>
</dbReference>
<keyword evidence="7" id="KW-0103">Bromodomain</keyword>
<keyword evidence="5" id="KW-0862">Zinc</keyword>
<dbReference type="Proteomes" id="UP000827986">
    <property type="component" value="Unassembled WGS sequence"/>
</dbReference>
<evidence type="ECO:0000256" key="4">
    <source>
        <dbReference type="ARBA" id="ARBA00022771"/>
    </source>
</evidence>
<organism evidence="11 12">
    <name type="scientific">Mauremys mutica</name>
    <name type="common">yellowpond turtle</name>
    <dbReference type="NCBI Taxonomy" id="74926"/>
    <lineage>
        <taxon>Eukaryota</taxon>
        <taxon>Metazoa</taxon>
        <taxon>Chordata</taxon>
        <taxon>Craniata</taxon>
        <taxon>Vertebrata</taxon>
        <taxon>Euteleostomi</taxon>
        <taxon>Archelosauria</taxon>
        <taxon>Testudinata</taxon>
        <taxon>Testudines</taxon>
        <taxon>Cryptodira</taxon>
        <taxon>Durocryptodira</taxon>
        <taxon>Testudinoidea</taxon>
        <taxon>Geoemydidae</taxon>
        <taxon>Geoemydinae</taxon>
        <taxon>Mauremys</taxon>
    </lineage>
</organism>
<gene>
    <name evidence="11" type="ORF">KIL84_002159</name>
</gene>
<comment type="caution">
    <text evidence="11">The sequence shown here is derived from an EMBL/GenBank/DDBJ whole genome shotgun (WGS) entry which is preliminary data.</text>
</comment>
<dbReference type="CDD" id="cd19829">
    <property type="entry name" value="Bbox2_TIF1b_C-VI"/>
    <property type="match status" value="1"/>
</dbReference>
<sequence length="641" mass="70992">VDCPVCKHQCYLKDIVENYFLRDCGTEAAADSRDANQCCTSCDDNAPATSYCVECSEPLCETCVEAHQRVKYTKDHTVRSTGPSKSKEGDRTVYCSVHKHEPLVLFCDTCDTLTCRDCQLNAHKDHQYQFLEDAVRNQRKMLAALVKRLGDKHANLQKSTKEVRTSIRQVTDVQKRVQVDVKMAILQIMKELNKRGKVLVNDAQKVTEGQQEKLERQHWAMTKLQRHQEHILRFASWALESDNNTALLLSKKLIYFQLHRALKMIVDPVEPQGDMKFQWDLNAWTKSAETFGTIISERSSALQATAPNAQIQRANATGPAAAGGGVKQVSGTPQVLAPLTNVPLMVPNRPEAAVSQSQPPPLQPPVQPARILTAPMVKSGAGSTYIQPMQLQLVQPRGLLQMNGQLVLLPQVNGTQPHMESGPPFWLAPLSSPSISASSGLRKLNGGVNKQYAFATALPHATCSNPQDVATYLPMAQLADMRRKIGPFGALYNPPNGNIVAARPKTVITPRGNYTEHSEWRLLSGPNSLVAQLTARTYGQNSCLILFTFNSPCSSKCLREAGRSNIVNMTSAAFLAINNNFKAFVFQKIFDYDMKPEVTRQALLQAWHRLRNVPLLRCDNNGCQDCAPVDPRNNPCLAGKA</sequence>
<dbReference type="GO" id="GO:0000785">
    <property type="term" value="C:chromatin"/>
    <property type="evidence" value="ECO:0007669"/>
    <property type="project" value="TreeGrafter"/>
</dbReference>
<dbReference type="InterPro" id="IPR003649">
    <property type="entry name" value="Bbox_C"/>
</dbReference>
<dbReference type="PANTHER" id="PTHR45915:SF8">
    <property type="entry name" value="TRIPARTITE MOTIF CONTAINING 28"/>
    <property type="match status" value="1"/>
</dbReference>
<dbReference type="InterPro" id="IPR047058">
    <property type="entry name" value="TIF1b_Bbox2_Znf"/>
</dbReference>
<proteinExistence type="predicted"/>
<dbReference type="GO" id="GO:0005634">
    <property type="term" value="C:nucleus"/>
    <property type="evidence" value="ECO:0007669"/>
    <property type="project" value="UniProtKB-SubCell"/>
</dbReference>
<name>A0A9D3XLA4_9SAUR</name>
<evidence type="ECO:0000256" key="9">
    <source>
        <dbReference type="PROSITE-ProRule" id="PRU00024"/>
    </source>
</evidence>
<dbReference type="InterPro" id="IPR047059">
    <property type="entry name" value="TIF1b_Bbox1_Znf"/>
</dbReference>